<evidence type="ECO:0000313" key="7">
    <source>
        <dbReference type="EMBL" id="KAK4646516.1"/>
    </source>
</evidence>
<feature type="region of interest" description="Disordered" evidence="5">
    <location>
        <begin position="16"/>
        <end position="41"/>
    </location>
</feature>
<feature type="repeat" description="ARM" evidence="4">
    <location>
        <begin position="142"/>
        <end position="170"/>
    </location>
</feature>
<keyword evidence="8" id="KW-1185">Reference proteome</keyword>
<dbReference type="InterPro" id="IPR050693">
    <property type="entry name" value="Hsp70_NEF-Inhibitors"/>
</dbReference>
<dbReference type="SUPFAM" id="SSF48371">
    <property type="entry name" value="ARM repeat"/>
    <property type="match status" value="1"/>
</dbReference>
<evidence type="ECO:0000256" key="4">
    <source>
        <dbReference type="PROSITE-ProRule" id="PRU00259"/>
    </source>
</evidence>
<dbReference type="InterPro" id="IPR000357">
    <property type="entry name" value="HEAT"/>
</dbReference>
<proteinExistence type="inferred from homology"/>
<dbReference type="EMBL" id="JAFFGZ010000004">
    <property type="protein sequence ID" value="KAK4646516.1"/>
    <property type="molecule type" value="Genomic_DNA"/>
</dbReference>
<evidence type="ECO:0000259" key="6">
    <source>
        <dbReference type="Pfam" id="PF08609"/>
    </source>
</evidence>
<dbReference type="PANTHER" id="PTHR19316:SF18">
    <property type="entry name" value="HSP70-BINDING PROTEIN 1"/>
    <property type="match status" value="1"/>
</dbReference>
<comment type="caution">
    <text evidence="7">The sequence shown here is derived from an EMBL/GenBank/DDBJ whole genome shotgun (WGS) entry which is preliminary data.</text>
</comment>
<reference evidence="7 8" key="1">
    <citation type="journal article" date="2023" name="bioRxiv">
        <title>High-quality genome assemblies of four members of thePodospora anserinaspecies complex.</title>
        <authorList>
            <person name="Ament-Velasquez S.L."/>
            <person name="Vogan A.A."/>
            <person name="Wallerman O."/>
            <person name="Hartmann F."/>
            <person name="Gautier V."/>
            <person name="Silar P."/>
            <person name="Giraud T."/>
            <person name="Johannesson H."/>
        </authorList>
    </citation>
    <scope>NUCLEOTIDE SEQUENCE [LARGE SCALE GENOMIC DNA]</scope>
    <source>
        <strain evidence="7 8">CBS 112042</strain>
    </source>
</reference>
<feature type="domain" description="Nucleotide exchange factor Fes1" evidence="6">
    <location>
        <begin position="5"/>
        <end position="96"/>
    </location>
</feature>
<evidence type="ECO:0000256" key="5">
    <source>
        <dbReference type="SAM" id="MobiDB-lite"/>
    </source>
</evidence>
<dbReference type="InterPro" id="IPR013918">
    <property type="entry name" value="Nucleotide_exch_fac_Fes1"/>
</dbReference>
<dbReference type="InterPro" id="IPR000225">
    <property type="entry name" value="Armadillo"/>
</dbReference>
<dbReference type="PROSITE" id="PS50176">
    <property type="entry name" value="ARM_REPEAT"/>
    <property type="match status" value="1"/>
</dbReference>
<dbReference type="GeneID" id="87896336"/>
<dbReference type="Pfam" id="PF08609">
    <property type="entry name" value="Fes1"/>
    <property type="match status" value="1"/>
</dbReference>
<dbReference type="InterPro" id="IPR016024">
    <property type="entry name" value="ARM-type_fold"/>
</dbReference>
<sequence length="225" mass="24628">MDKNLTNLLKWGIEHSTVSNPSADPSAPSPPPSQPAPRSDLNPEILSALMGGPSDADLMKAAMEVLHDPTTTLENKLIAFDNFEQLIESLDNANNLSNLSLWTPLLALLSHSEPEIRKYAAWCVGTAVQNNIKSQERLLAMGGLPRLVKMILAEDEQEGVRRKAVYALSSAVRNYQPALDVCHEELVKGGHHEAEQKVGDATDMDGVDRVMEGLKERVKRTSNKA</sequence>
<dbReference type="RefSeq" id="XP_062735492.1">
    <property type="nucleotide sequence ID" value="XM_062876854.1"/>
</dbReference>
<evidence type="ECO:0000256" key="1">
    <source>
        <dbReference type="ARBA" id="ARBA00011045"/>
    </source>
</evidence>
<evidence type="ECO:0000313" key="8">
    <source>
        <dbReference type="Proteomes" id="UP001322138"/>
    </source>
</evidence>
<organism evidence="7 8">
    <name type="scientific">Podospora bellae-mahoneyi</name>
    <dbReference type="NCBI Taxonomy" id="2093777"/>
    <lineage>
        <taxon>Eukaryota</taxon>
        <taxon>Fungi</taxon>
        <taxon>Dikarya</taxon>
        <taxon>Ascomycota</taxon>
        <taxon>Pezizomycotina</taxon>
        <taxon>Sordariomycetes</taxon>
        <taxon>Sordariomycetidae</taxon>
        <taxon>Sordariales</taxon>
        <taxon>Podosporaceae</taxon>
        <taxon>Podospora</taxon>
    </lineage>
</organism>
<comment type="function">
    <text evidence="3">Functions as a nucleotide exchange factor (NEF) for Hsp70 chaperones which accelerates the release of ADP. Required for fully efficient Hsp70-mediated folding of proteins.</text>
</comment>
<dbReference type="Pfam" id="PF02985">
    <property type="entry name" value="HEAT"/>
    <property type="match status" value="1"/>
</dbReference>
<accession>A0ABR0FRC9</accession>
<keyword evidence="2" id="KW-0677">Repeat</keyword>
<name>A0ABR0FRC9_9PEZI</name>
<dbReference type="Proteomes" id="UP001322138">
    <property type="component" value="Unassembled WGS sequence"/>
</dbReference>
<dbReference type="Gene3D" id="1.25.10.10">
    <property type="entry name" value="Leucine-rich Repeat Variant"/>
    <property type="match status" value="1"/>
</dbReference>
<dbReference type="InterPro" id="IPR011989">
    <property type="entry name" value="ARM-like"/>
</dbReference>
<comment type="similarity">
    <text evidence="1">Belongs to the FES1 family.</text>
</comment>
<gene>
    <name evidence="7" type="primary">FES1</name>
    <name evidence="7" type="ORF">QC761_211190</name>
</gene>
<evidence type="ECO:0000256" key="3">
    <source>
        <dbReference type="ARBA" id="ARBA00024912"/>
    </source>
</evidence>
<dbReference type="PANTHER" id="PTHR19316">
    <property type="entry name" value="PROTEIN FOLDING REGULATOR"/>
    <property type="match status" value="1"/>
</dbReference>
<protein>
    <submittedName>
        <fullName evidence="7">Hsp70 nucleotide exchange factor fes1</fullName>
    </submittedName>
</protein>
<evidence type="ECO:0000256" key="2">
    <source>
        <dbReference type="ARBA" id="ARBA00022737"/>
    </source>
</evidence>